<keyword evidence="4" id="KW-1185">Reference proteome</keyword>
<gene>
    <name evidence="3" type="ORF">DACRYDRAFT_110623</name>
</gene>
<evidence type="ECO:0000256" key="1">
    <source>
        <dbReference type="SAM" id="MobiDB-lite"/>
    </source>
</evidence>
<reference evidence="3 4" key="1">
    <citation type="journal article" date="2012" name="Science">
        <title>The Paleozoic origin of enzymatic lignin decomposition reconstructed from 31 fungal genomes.</title>
        <authorList>
            <person name="Floudas D."/>
            <person name="Binder M."/>
            <person name="Riley R."/>
            <person name="Barry K."/>
            <person name="Blanchette R.A."/>
            <person name="Henrissat B."/>
            <person name="Martinez A.T."/>
            <person name="Otillar R."/>
            <person name="Spatafora J.W."/>
            <person name="Yadav J.S."/>
            <person name="Aerts A."/>
            <person name="Benoit I."/>
            <person name="Boyd A."/>
            <person name="Carlson A."/>
            <person name="Copeland A."/>
            <person name="Coutinho P.M."/>
            <person name="de Vries R.P."/>
            <person name="Ferreira P."/>
            <person name="Findley K."/>
            <person name="Foster B."/>
            <person name="Gaskell J."/>
            <person name="Glotzer D."/>
            <person name="Gorecki P."/>
            <person name="Heitman J."/>
            <person name="Hesse C."/>
            <person name="Hori C."/>
            <person name="Igarashi K."/>
            <person name="Jurgens J.A."/>
            <person name="Kallen N."/>
            <person name="Kersten P."/>
            <person name="Kohler A."/>
            <person name="Kuees U."/>
            <person name="Kumar T.K.A."/>
            <person name="Kuo A."/>
            <person name="LaButti K."/>
            <person name="Larrondo L.F."/>
            <person name="Lindquist E."/>
            <person name="Ling A."/>
            <person name="Lombard V."/>
            <person name="Lucas S."/>
            <person name="Lundell T."/>
            <person name="Martin R."/>
            <person name="McLaughlin D.J."/>
            <person name="Morgenstern I."/>
            <person name="Morin E."/>
            <person name="Murat C."/>
            <person name="Nagy L.G."/>
            <person name="Nolan M."/>
            <person name="Ohm R.A."/>
            <person name="Patyshakuliyeva A."/>
            <person name="Rokas A."/>
            <person name="Ruiz-Duenas F.J."/>
            <person name="Sabat G."/>
            <person name="Salamov A."/>
            <person name="Samejima M."/>
            <person name="Schmutz J."/>
            <person name="Slot J.C."/>
            <person name="St John F."/>
            <person name="Stenlid J."/>
            <person name="Sun H."/>
            <person name="Sun S."/>
            <person name="Syed K."/>
            <person name="Tsang A."/>
            <person name="Wiebenga A."/>
            <person name="Young D."/>
            <person name="Pisabarro A."/>
            <person name="Eastwood D.C."/>
            <person name="Martin F."/>
            <person name="Cullen D."/>
            <person name="Grigoriev I.V."/>
            <person name="Hibbett D.S."/>
        </authorList>
    </citation>
    <scope>NUCLEOTIDE SEQUENCE [LARGE SCALE GENOMIC DNA]</scope>
    <source>
        <strain evidence="3 4">DJM-731 SS1</strain>
    </source>
</reference>
<feature type="region of interest" description="Disordered" evidence="1">
    <location>
        <begin position="239"/>
        <end position="265"/>
    </location>
</feature>
<keyword evidence="2" id="KW-0812">Transmembrane</keyword>
<dbReference type="EMBL" id="JH795872">
    <property type="protein sequence ID" value="EJT98722.1"/>
    <property type="molecule type" value="Genomic_DNA"/>
</dbReference>
<dbReference type="HOGENOM" id="CLU_044614_3_0_1"/>
<sequence>MLGLTLSNVLDAFVYLGQADPIAFLEVPFYWKSLTLQILGLFICLFADAILIYRGWLIWGQSWTAIALPVVMFMTSIAVFIFIVVELTRTATYLPSDALKLYHGLDAFIVLTMVQNVTVTSMIAYRLWRMDAATATYRSFTGLLPIVWIMVESGLLYTATLLVFLVVNFVAPWVSVIMSAILCGTIGITFSSIIVRCGISSWKRSIRSDDESHNMQPIPINISRRTEVDVMKEANVSMGTRTASTDSLPKRDPASKDSKFGQYSV</sequence>
<feature type="transmembrane region" description="Helical" evidence="2">
    <location>
        <begin position="65"/>
        <end position="85"/>
    </location>
</feature>
<evidence type="ECO:0008006" key="5">
    <source>
        <dbReference type="Google" id="ProtNLM"/>
    </source>
</evidence>
<dbReference type="Proteomes" id="UP000030653">
    <property type="component" value="Unassembled WGS sequence"/>
</dbReference>
<dbReference type="RefSeq" id="XP_040625620.1">
    <property type="nucleotide sequence ID" value="XM_040769091.1"/>
</dbReference>
<keyword evidence="2" id="KW-0472">Membrane</keyword>
<dbReference type="OMA" id="WISIVRT"/>
<dbReference type="STRING" id="1858805.M5G4Q9"/>
<accession>M5G4Q9</accession>
<evidence type="ECO:0000313" key="4">
    <source>
        <dbReference type="Proteomes" id="UP000030653"/>
    </source>
</evidence>
<dbReference type="GeneID" id="63684153"/>
<dbReference type="OrthoDB" id="3357408at2759"/>
<dbReference type="AlphaFoldDB" id="M5G4Q9"/>
<feature type="transmembrane region" description="Helical" evidence="2">
    <location>
        <begin position="173"/>
        <end position="195"/>
    </location>
</feature>
<feature type="compositionally biased region" description="Basic and acidic residues" evidence="1">
    <location>
        <begin position="248"/>
        <end position="259"/>
    </location>
</feature>
<evidence type="ECO:0000313" key="3">
    <source>
        <dbReference type="EMBL" id="EJT98722.1"/>
    </source>
</evidence>
<protein>
    <recommendedName>
        <fullName evidence="5">Transmembrane protein</fullName>
    </recommendedName>
</protein>
<feature type="transmembrane region" description="Helical" evidence="2">
    <location>
        <begin position="140"/>
        <end position="167"/>
    </location>
</feature>
<evidence type="ECO:0000256" key="2">
    <source>
        <dbReference type="SAM" id="Phobius"/>
    </source>
</evidence>
<keyword evidence="2" id="KW-1133">Transmembrane helix</keyword>
<name>M5G4Q9_DACPD</name>
<feature type="transmembrane region" description="Helical" evidence="2">
    <location>
        <begin position="105"/>
        <end position="128"/>
    </location>
</feature>
<proteinExistence type="predicted"/>
<feature type="transmembrane region" description="Helical" evidence="2">
    <location>
        <begin position="29"/>
        <end position="53"/>
    </location>
</feature>
<organism evidence="3 4">
    <name type="scientific">Dacryopinax primogenitus (strain DJM 731)</name>
    <name type="common">Brown rot fungus</name>
    <dbReference type="NCBI Taxonomy" id="1858805"/>
    <lineage>
        <taxon>Eukaryota</taxon>
        <taxon>Fungi</taxon>
        <taxon>Dikarya</taxon>
        <taxon>Basidiomycota</taxon>
        <taxon>Agaricomycotina</taxon>
        <taxon>Dacrymycetes</taxon>
        <taxon>Dacrymycetales</taxon>
        <taxon>Dacrymycetaceae</taxon>
        <taxon>Dacryopinax</taxon>
    </lineage>
</organism>